<dbReference type="Pfam" id="PF01230">
    <property type="entry name" value="HIT"/>
    <property type="match status" value="1"/>
</dbReference>
<feature type="short sequence motif" description="Histidine triad motif" evidence="2 3">
    <location>
        <begin position="94"/>
        <end position="98"/>
    </location>
</feature>
<gene>
    <name evidence="5" type="ORF">SAMN04489747_3362</name>
</gene>
<feature type="active site" description="Tele-AMP-histidine intermediate" evidence="1">
    <location>
        <position position="96"/>
    </location>
</feature>
<evidence type="ECO:0000256" key="2">
    <source>
        <dbReference type="PIRSR" id="PIRSR601310-3"/>
    </source>
</evidence>
<evidence type="ECO:0000259" key="4">
    <source>
        <dbReference type="PROSITE" id="PS51084"/>
    </source>
</evidence>
<sequence>MSCLFCRIVAGELPSRQVHADERAVAFLDIAPFHRGHTLVVPREHADDVLTQGAWTAVAPAVEVTARLLRDRLACDGLNVFSSAGAVAGQDVGHLHVHLVPRYADAPGLRGLFERRPGADEDLDAVHAQLTAQPEPGAEDRA</sequence>
<accession>A0A1G7CRX5</accession>
<dbReference type="EMBL" id="LT629688">
    <property type="protein sequence ID" value="SDE42174.1"/>
    <property type="molecule type" value="Genomic_DNA"/>
</dbReference>
<keyword evidence="6" id="KW-1185">Reference proteome</keyword>
<dbReference type="GO" id="GO:0009117">
    <property type="term" value="P:nucleotide metabolic process"/>
    <property type="evidence" value="ECO:0007669"/>
    <property type="project" value="TreeGrafter"/>
</dbReference>
<organism evidence="5 6">
    <name type="scientific">Auraticoccus monumenti</name>
    <dbReference type="NCBI Taxonomy" id="675864"/>
    <lineage>
        <taxon>Bacteria</taxon>
        <taxon>Bacillati</taxon>
        <taxon>Actinomycetota</taxon>
        <taxon>Actinomycetes</taxon>
        <taxon>Propionibacteriales</taxon>
        <taxon>Propionibacteriaceae</taxon>
        <taxon>Auraticoccus</taxon>
    </lineage>
</organism>
<dbReference type="Proteomes" id="UP000198546">
    <property type="component" value="Chromosome i"/>
</dbReference>
<evidence type="ECO:0000313" key="5">
    <source>
        <dbReference type="EMBL" id="SDE42174.1"/>
    </source>
</evidence>
<dbReference type="InterPro" id="IPR001310">
    <property type="entry name" value="Histidine_triad_HIT"/>
</dbReference>
<feature type="domain" description="HIT" evidence="4">
    <location>
        <begin position="4"/>
        <end position="109"/>
    </location>
</feature>
<dbReference type="SUPFAM" id="SSF54197">
    <property type="entry name" value="HIT-like"/>
    <property type="match status" value="1"/>
</dbReference>
<dbReference type="GO" id="GO:0003824">
    <property type="term" value="F:catalytic activity"/>
    <property type="evidence" value="ECO:0007669"/>
    <property type="project" value="InterPro"/>
</dbReference>
<dbReference type="PRINTS" id="PR00332">
    <property type="entry name" value="HISTRIAD"/>
</dbReference>
<evidence type="ECO:0000256" key="3">
    <source>
        <dbReference type="PROSITE-ProRule" id="PRU00464"/>
    </source>
</evidence>
<evidence type="ECO:0000313" key="6">
    <source>
        <dbReference type="Proteomes" id="UP000198546"/>
    </source>
</evidence>
<dbReference type="OrthoDB" id="9784774at2"/>
<dbReference type="STRING" id="675864.SAMN04489747_3362"/>
<dbReference type="Gene3D" id="3.30.428.10">
    <property type="entry name" value="HIT-like"/>
    <property type="match status" value="1"/>
</dbReference>
<dbReference type="PROSITE" id="PS51084">
    <property type="entry name" value="HIT_2"/>
    <property type="match status" value="1"/>
</dbReference>
<dbReference type="InterPro" id="IPR036265">
    <property type="entry name" value="HIT-like_sf"/>
</dbReference>
<name>A0A1G7CRX5_9ACTN</name>
<reference evidence="5 6" key="1">
    <citation type="submission" date="2016-10" db="EMBL/GenBank/DDBJ databases">
        <authorList>
            <person name="de Groot N.N."/>
        </authorList>
    </citation>
    <scope>NUCLEOTIDE SEQUENCE [LARGE SCALE GENOMIC DNA]</scope>
    <source>
        <strain evidence="5 6">MON 2.2</strain>
    </source>
</reference>
<dbReference type="RefSeq" id="WP_090595114.1">
    <property type="nucleotide sequence ID" value="NZ_LT629688.1"/>
</dbReference>
<proteinExistence type="predicted"/>
<dbReference type="PANTHER" id="PTHR46648">
    <property type="entry name" value="HIT FAMILY PROTEIN 1"/>
    <property type="match status" value="1"/>
</dbReference>
<evidence type="ECO:0000256" key="1">
    <source>
        <dbReference type="PIRSR" id="PIRSR601310-1"/>
    </source>
</evidence>
<dbReference type="PANTHER" id="PTHR46648:SF1">
    <property type="entry name" value="ADENOSINE 5'-MONOPHOSPHORAMIDASE HNT1"/>
    <property type="match status" value="1"/>
</dbReference>
<dbReference type="InterPro" id="IPR011146">
    <property type="entry name" value="HIT-like"/>
</dbReference>
<dbReference type="AlphaFoldDB" id="A0A1G7CRX5"/>
<protein>
    <submittedName>
        <fullName evidence="5">Histidine triad (HIT) family protein</fullName>
    </submittedName>
</protein>